<dbReference type="Proteomes" id="UP000243650">
    <property type="component" value="Unassembled WGS sequence"/>
</dbReference>
<dbReference type="EC" id="3.1.3.15" evidence="3 8"/>
<feature type="domain" description="PHP" evidence="9">
    <location>
        <begin position="3"/>
        <end position="214"/>
    </location>
</feature>
<dbReference type="NCBIfam" id="TIGR01856">
    <property type="entry name" value="hisJ_fam"/>
    <property type="match status" value="1"/>
</dbReference>
<evidence type="ECO:0000256" key="1">
    <source>
        <dbReference type="ARBA" id="ARBA00004970"/>
    </source>
</evidence>
<gene>
    <name evidence="10" type="ORF">C6I21_15870</name>
</gene>
<protein>
    <recommendedName>
        <fullName evidence="3 8">Histidinol-phosphatase</fullName>
        <shortName evidence="8">HolPase</shortName>
        <ecNumber evidence="3 8">3.1.3.15</ecNumber>
    </recommendedName>
</protein>
<dbReference type="SUPFAM" id="SSF89550">
    <property type="entry name" value="PHP domain-like"/>
    <property type="match status" value="1"/>
</dbReference>
<evidence type="ECO:0000256" key="7">
    <source>
        <dbReference type="ARBA" id="ARBA00049158"/>
    </source>
</evidence>
<dbReference type="PANTHER" id="PTHR21039">
    <property type="entry name" value="HISTIDINOL PHOSPHATASE-RELATED"/>
    <property type="match status" value="1"/>
</dbReference>
<dbReference type="NCBIfam" id="NF005996">
    <property type="entry name" value="PRK08123.1"/>
    <property type="match status" value="1"/>
</dbReference>
<keyword evidence="6 8" id="KW-0368">Histidine biosynthesis</keyword>
<dbReference type="InterPro" id="IPR016195">
    <property type="entry name" value="Pol/histidinol_Pase-like"/>
</dbReference>
<dbReference type="InterPro" id="IPR004013">
    <property type="entry name" value="PHP_dom"/>
</dbReference>
<proteinExistence type="inferred from homology"/>
<evidence type="ECO:0000313" key="10">
    <source>
        <dbReference type="EMBL" id="PRO64249.1"/>
    </source>
</evidence>
<dbReference type="UniPathway" id="UPA00031">
    <property type="reaction ID" value="UER00013"/>
</dbReference>
<dbReference type="GO" id="GO:0000105">
    <property type="term" value="P:L-histidine biosynthetic process"/>
    <property type="evidence" value="ECO:0007669"/>
    <property type="project" value="UniProtKB-UniRule"/>
</dbReference>
<dbReference type="OrthoDB" id="9775255at2"/>
<keyword evidence="11" id="KW-1185">Reference proteome</keyword>
<dbReference type="Gene3D" id="3.20.20.140">
    <property type="entry name" value="Metal-dependent hydrolases"/>
    <property type="match status" value="1"/>
</dbReference>
<reference evidence="10 11" key="1">
    <citation type="submission" date="2018-03" db="EMBL/GenBank/DDBJ databases">
        <title>Bacillus urumqiensis sp. nov., a moderately haloalkaliphilic bacterium isolated from a salt lake.</title>
        <authorList>
            <person name="Zhao B."/>
            <person name="Liao Z."/>
        </authorList>
    </citation>
    <scope>NUCLEOTIDE SEQUENCE [LARGE SCALE GENOMIC DNA]</scope>
    <source>
        <strain evidence="10 11">BZ-SZ-XJ18</strain>
    </source>
</reference>
<dbReference type="EMBL" id="PVNS01000022">
    <property type="protein sequence ID" value="PRO64249.1"/>
    <property type="molecule type" value="Genomic_DNA"/>
</dbReference>
<dbReference type="PANTHER" id="PTHR21039:SF0">
    <property type="entry name" value="HISTIDINOL-PHOSPHATASE"/>
    <property type="match status" value="1"/>
</dbReference>
<dbReference type="AlphaFoldDB" id="A0A2P6MD86"/>
<dbReference type="Pfam" id="PF02811">
    <property type="entry name" value="PHP"/>
    <property type="match status" value="1"/>
</dbReference>
<comment type="caution">
    <text evidence="10">The sequence shown here is derived from an EMBL/GenBank/DDBJ whole genome shotgun (WGS) entry which is preliminary data.</text>
</comment>
<organism evidence="10 11">
    <name type="scientific">Alkalicoccus urumqiensis</name>
    <name type="common">Bacillus urumqiensis</name>
    <dbReference type="NCBI Taxonomy" id="1548213"/>
    <lineage>
        <taxon>Bacteria</taxon>
        <taxon>Bacillati</taxon>
        <taxon>Bacillota</taxon>
        <taxon>Bacilli</taxon>
        <taxon>Bacillales</taxon>
        <taxon>Bacillaceae</taxon>
        <taxon>Alkalicoccus</taxon>
    </lineage>
</organism>
<comment type="catalytic activity">
    <reaction evidence="7 8">
        <text>L-histidinol phosphate + H2O = L-histidinol + phosphate</text>
        <dbReference type="Rhea" id="RHEA:14465"/>
        <dbReference type="ChEBI" id="CHEBI:15377"/>
        <dbReference type="ChEBI" id="CHEBI:43474"/>
        <dbReference type="ChEBI" id="CHEBI:57699"/>
        <dbReference type="ChEBI" id="CHEBI:57980"/>
        <dbReference type="EC" id="3.1.3.15"/>
    </reaction>
</comment>
<evidence type="ECO:0000256" key="6">
    <source>
        <dbReference type="ARBA" id="ARBA00023102"/>
    </source>
</evidence>
<evidence type="ECO:0000256" key="8">
    <source>
        <dbReference type="RuleBase" id="RU366003"/>
    </source>
</evidence>
<evidence type="ECO:0000256" key="4">
    <source>
        <dbReference type="ARBA" id="ARBA00022605"/>
    </source>
</evidence>
<dbReference type="CDD" id="cd12110">
    <property type="entry name" value="PHP_HisPPase_Hisj_like"/>
    <property type="match status" value="1"/>
</dbReference>
<accession>A0A2P6MD86</accession>
<evidence type="ECO:0000259" key="9">
    <source>
        <dbReference type="Pfam" id="PF02811"/>
    </source>
</evidence>
<evidence type="ECO:0000256" key="3">
    <source>
        <dbReference type="ARBA" id="ARBA00013085"/>
    </source>
</evidence>
<dbReference type="GO" id="GO:0004401">
    <property type="term" value="F:histidinol-phosphatase activity"/>
    <property type="evidence" value="ECO:0007669"/>
    <property type="project" value="UniProtKB-UniRule"/>
</dbReference>
<evidence type="ECO:0000313" key="11">
    <source>
        <dbReference type="Proteomes" id="UP000243650"/>
    </source>
</evidence>
<evidence type="ECO:0000256" key="2">
    <source>
        <dbReference type="ARBA" id="ARBA00009152"/>
    </source>
</evidence>
<comment type="pathway">
    <text evidence="1 8">Amino-acid biosynthesis; L-histidine biosynthesis; L-histidine from 5-phospho-alpha-D-ribose 1-diphosphate: step 8/9.</text>
</comment>
<keyword evidence="5 8" id="KW-0378">Hydrolase</keyword>
<dbReference type="InterPro" id="IPR010140">
    <property type="entry name" value="Histidinol_P_phosphatase_HisJ"/>
</dbReference>
<sequence>MHDGHIHTPFCPHGTADNLESYIHTAKERDAQSLTFTEHAPLPRTFDDPVPGKDSGMASEQLHPYLQAVTAAKEKWKNDIEIKVGLEVDYIHGYEAETKALLDEAGPYLDDAVLSVHFLPLNDRFHCIDFSPESFGEIVKEAGSLQAVYALYFEQVKQSIQADLGTYKPDRIGHMTLVRKFQKRFPRDFSDEIWQFEVLDLVLQYGMSLDINTAGRYKPDCGEMYPPGKTAETAARMGIPLVYGSDAHASKQVCAELAETVSHLQAFER</sequence>
<name>A0A2P6MD86_ALKUR</name>
<comment type="similarity">
    <text evidence="2 8">Belongs to the PHP hydrolase family. HisK subfamily.</text>
</comment>
<keyword evidence="4 8" id="KW-0028">Amino-acid biosynthesis</keyword>
<dbReference type="GO" id="GO:0005737">
    <property type="term" value="C:cytoplasm"/>
    <property type="evidence" value="ECO:0007669"/>
    <property type="project" value="TreeGrafter"/>
</dbReference>
<evidence type="ECO:0000256" key="5">
    <source>
        <dbReference type="ARBA" id="ARBA00022801"/>
    </source>
</evidence>